<evidence type="ECO:0000259" key="1">
    <source>
        <dbReference type="PROSITE" id="PS51184"/>
    </source>
</evidence>
<dbReference type="SMART" id="SM00558">
    <property type="entry name" value="JmjC"/>
    <property type="match status" value="1"/>
</dbReference>
<dbReference type="PANTHER" id="PTHR12461:SF99">
    <property type="entry name" value="BIFUNCTIONAL PEPTIDASE AND (3S)-LYSYL HYDROXYLASE JMJD7"/>
    <property type="match status" value="1"/>
</dbReference>
<dbReference type="SUPFAM" id="SSF51197">
    <property type="entry name" value="Clavaminate synthase-like"/>
    <property type="match status" value="1"/>
</dbReference>
<evidence type="ECO:0000313" key="2">
    <source>
        <dbReference type="EnsemblMetazoa" id="MDOA014419-PA"/>
    </source>
</evidence>
<dbReference type="EnsemblMetazoa" id="MDOA014419-RA">
    <property type="protein sequence ID" value="MDOA014419-PA"/>
    <property type="gene ID" value="MDOA014419"/>
</dbReference>
<dbReference type="VEuPathDB" id="VectorBase:MDOA014419"/>
<dbReference type="OrthoDB" id="415358at2759"/>
<protein>
    <recommendedName>
        <fullName evidence="1">JmjC domain-containing protein</fullName>
    </recommendedName>
</protein>
<dbReference type="STRING" id="7370.A0A1I8NEN2"/>
<dbReference type="RefSeq" id="XP_005187222.2">
    <property type="nucleotide sequence ID" value="XM_005187165.4"/>
</dbReference>
<proteinExistence type="predicted"/>
<accession>A0A1I8NEN2</accession>
<dbReference type="PROSITE" id="PS51184">
    <property type="entry name" value="JMJC"/>
    <property type="match status" value="1"/>
</dbReference>
<gene>
    <name evidence="2" type="primary">101892917</name>
</gene>
<dbReference type="Gene3D" id="2.60.120.10">
    <property type="entry name" value="Jelly Rolls"/>
    <property type="match status" value="1"/>
</dbReference>
<dbReference type="eggNOG" id="KOG2508">
    <property type="taxonomic scope" value="Eukaryota"/>
</dbReference>
<dbReference type="KEGG" id="mde:101892917"/>
<dbReference type="AlphaFoldDB" id="A0A1I8NEN2"/>
<dbReference type="Pfam" id="PF13621">
    <property type="entry name" value="Cupin_8"/>
    <property type="match status" value="1"/>
</dbReference>
<reference evidence="2" key="1">
    <citation type="submission" date="2020-05" db="UniProtKB">
        <authorList>
            <consortium name="EnsemblMetazoa"/>
        </authorList>
    </citation>
    <scope>IDENTIFICATION</scope>
    <source>
        <strain evidence="2">Aabys</strain>
    </source>
</reference>
<dbReference type="VEuPathDB" id="VectorBase:MDOMA2_011298"/>
<dbReference type="InterPro" id="IPR041667">
    <property type="entry name" value="Cupin_8"/>
</dbReference>
<sequence>MNERIKSAFDLLLNEAQDFCIGTEISELNALPDTLEFCREYYAKQKPVIFRNVLSSWKALHKWTPEYFKQQMGSKLVDVAVTPNGYADGLAVRHVDKKEYFVLPYEEKITMESFLERLDDPTGAVYYIQKQNSNFTTDFPELKEDIDPEIFEFAQKCFNKPPDAVNFWMGDEKAITSMHKDPYDNIYCVISGHKDFILFPPHCLPWIPKTLYPTGVYKRNENNQYYIEPVLEEHYNDEGEVESIGPEPLLTEWISIDPLAPDLAKYPQYSKIKPLHVRLNAGDVLFLPNYWYHHVRQSHKCIAVNFWYDMEYDSRYCYYRMLEELAKS</sequence>
<dbReference type="InterPro" id="IPR003347">
    <property type="entry name" value="JmjC_dom"/>
</dbReference>
<organism evidence="2">
    <name type="scientific">Musca domestica</name>
    <name type="common">House fly</name>
    <dbReference type="NCBI Taxonomy" id="7370"/>
    <lineage>
        <taxon>Eukaryota</taxon>
        <taxon>Metazoa</taxon>
        <taxon>Ecdysozoa</taxon>
        <taxon>Arthropoda</taxon>
        <taxon>Hexapoda</taxon>
        <taxon>Insecta</taxon>
        <taxon>Pterygota</taxon>
        <taxon>Neoptera</taxon>
        <taxon>Endopterygota</taxon>
        <taxon>Diptera</taxon>
        <taxon>Brachycera</taxon>
        <taxon>Muscomorpha</taxon>
        <taxon>Muscoidea</taxon>
        <taxon>Muscidae</taxon>
        <taxon>Musca</taxon>
    </lineage>
</organism>
<feature type="domain" description="JmjC" evidence="1">
    <location>
        <begin position="128"/>
        <end position="325"/>
    </location>
</feature>
<dbReference type="PANTHER" id="PTHR12461">
    <property type="entry name" value="HYPOXIA-INDUCIBLE FACTOR 1 ALPHA INHIBITOR-RELATED"/>
    <property type="match status" value="1"/>
</dbReference>
<name>A0A1I8NEN2_MUSDO</name>
<dbReference type="InterPro" id="IPR014710">
    <property type="entry name" value="RmlC-like_jellyroll"/>
</dbReference>